<keyword evidence="2" id="KW-0812">Transmembrane</keyword>
<dbReference type="InterPro" id="IPR005754">
    <property type="entry name" value="Sortase"/>
</dbReference>
<keyword evidence="1" id="KW-0378">Hydrolase</keyword>
<dbReference type="EMBL" id="LBWF01000003">
    <property type="protein sequence ID" value="KKR02348.1"/>
    <property type="molecule type" value="Genomic_DNA"/>
</dbReference>
<dbReference type="GO" id="GO:0016787">
    <property type="term" value="F:hydrolase activity"/>
    <property type="evidence" value="ECO:0007669"/>
    <property type="project" value="UniProtKB-KW"/>
</dbReference>
<evidence type="ECO:0000256" key="1">
    <source>
        <dbReference type="ARBA" id="ARBA00022801"/>
    </source>
</evidence>
<keyword evidence="2" id="KW-1133">Transmembrane helix</keyword>
<dbReference type="InterPro" id="IPR023365">
    <property type="entry name" value="Sortase_dom-sf"/>
</dbReference>
<name>A0A0G0MGP5_YANXG</name>
<evidence type="ECO:0000313" key="4">
    <source>
        <dbReference type="Proteomes" id="UP000034845"/>
    </source>
</evidence>
<dbReference type="Proteomes" id="UP000034845">
    <property type="component" value="Unassembled WGS sequence"/>
</dbReference>
<reference evidence="3 4" key="1">
    <citation type="journal article" date="2015" name="Nature">
        <title>rRNA introns, odd ribosomes, and small enigmatic genomes across a large radiation of phyla.</title>
        <authorList>
            <person name="Brown C.T."/>
            <person name="Hug L.A."/>
            <person name="Thomas B.C."/>
            <person name="Sharon I."/>
            <person name="Castelle C.J."/>
            <person name="Singh A."/>
            <person name="Wilkins M.J."/>
            <person name="Williams K.H."/>
            <person name="Banfield J.F."/>
        </authorList>
    </citation>
    <scope>NUCLEOTIDE SEQUENCE [LARGE SCALE GENOMIC DNA]</scope>
    <source>
        <strain evidence="4">GW2011_GWA1_39_13</strain>
    </source>
</reference>
<dbReference type="AlphaFoldDB" id="A0A0G0MGP5"/>
<dbReference type="SUPFAM" id="SSF63817">
    <property type="entry name" value="Sortase"/>
    <property type="match status" value="1"/>
</dbReference>
<keyword evidence="2" id="KW-0472">Membrane</keyword>
<gene>
    <name evidence="3" type="ORF">UT29_C0003G0004</name>
</gene>
<evidence type="ECO:0000256" key="2">
    <source>
        <dbReference type="SAM" id="Phobius"/>
    </source>
</evidence>
<dbReference type="CDD" id="cd00004">
    <property type="entry name" value="Sortase"/>
    <property type="match status" value="1"/>
</dbReference>
<proteinExistence type="predicted"/>
<dbReference type="Gene3D" id="2.40.260.10">
    <property type="entry name" value="Sortase"/>
    <property type="match status" value="1"/>
</dbReference>
<feature type="transmembrane region" description="Helical" evidence="2">
    <location>
        <begin position="29"/>
        <end position="54"/>
    </location>
</feature>
<organism evidence="3 4">
    <name type="scientific">Yanofskybacteria sp. (strain GW2011_GWA1_39_13)</name>
    <dbReference type="NCBI Taxonomy" id="1619019"/>
    <lineage>
        <taxon>Bacteria</taxon>
        <taxon>Candidatus Yanofskyibacteriota</taxon>
    </lineage>
</organism>
<sequence>MQNNLIKFIELKTSIKFVSHPSFLKLASVYVTAFVVVLALLNGPLIISLITYPFTHSEEADNERLTAQYIALYGYHAQEKARQAAQSLPVAKAAVSVTNTPLPLAKAVVPAYTPSAPVAVNSWITISKINITAPIIQVSSEDENVILKSLKNGVVLYPGSAIPGQSGSTIIVGHSSSNPPWTKYSAIFSLLHKLVPDDLIDISFGGKKYTYQVRAIEKGSVQHILDSGLGGDLILTSCWPVGTDQGRIVVVANLVK</sequence>
<evidence type="ECO:0000313" key="3">
    <source>
        <dbReference type="EMBL" id="KKR02348.1"/>
    </source>
</evidence>
<dbReference type="Pfam" id="PF04203">
    <property type="entry name" value="Sortase"/>
    <property type="match status" value="1"/>
</dbReference>
<evidence type="ECO:0008006" key="5">
    <source>
        <dbReference type="Google" id="ProtNLM"/>
    </source>
</evidence>
<comment type="caution">
    <text evidence="3">The sequence shown here is derived from an EMBL/GenBank/DDBJ whole genome shotgun (WGS) entry which is preliminary data.</text>
</comment>
<protein>
    <recommendedName>
        <fullName evidence="5">Sortase family protein</fullName>
    </recommendedName>
</protein>
<accession>A0A0G0MGP5</accession>